<sequence>MSAPAPGPQDKNASAAQGDAPRDDTHKDKISAPREGHVSAPRGEGVWRDPNELPIGELTKAMAQYSYDGQIDDPTGGDAGSEQAFGDELRFAKWYTGPDPDADTEEGRKLRPRPEGQSGPG</sequence>
<evidence type="ECO:0000313" key="3">
    <source>
        <dbReference type="Proteomes" id="UP000653674"/>
    </source>
</evidence>
<proteinExistence type="predicted"/>
<protein>
    <submittedName>
        <fullName evidence="2">Uncharacterized protein</fullName>
    </submittedName>
</protein>
<dbReference type="EMBL" id="BONU01000015">
    <property type="protein sequence ID" value="GIG74194.1"/>
    <property type="molecule type" value="Genomic_DNA"/>
</dbReference>
<comment type="caution">
    <text evidence="2">The sequence shown here is derived from an EMBL/GenBank/DDBJ whole genome shotgun (WGS) entry which is preliminary data.</text>
</comment>
<feature type="compositionally biased region" description="Basic and acidic residues" evidence="1">
    <location>
        <begin position="105"/>
        <end position="114"/>
    </location>
</feature>
<feature type="region of interest" description="Disordered" evidence="1">
    <location>
        <begin position="66"/>
        <end position="121"/>
    </location>
</feature>
<dbReference type="RefSeq" id="WP_168078540.1">
    <property type="nucleotide sequence ID" value="NZ_BAAAQJ010000004.1"/>
</dbReference>
<dbReference type="Proteomes" id="UP000653674">
    <property type="component" value="Unassembled WGS sequence"/>
</dbReference>
<feature type="compositionally biased region" description="Basic and acidic residues" evidence="1">
    <location>
        <begin position="20"/>
        <end position="37"/>
    </location>
</feature>
<dbReference type="AlphaFoldDB" id="A0A8J3PMD4"/>
<gene>
    <name evidence="2" type="ORF">Pfl04_25980</name>
</gene>
<name>A0A8J3PMD4_9ACTN</name>
<evidence type="ECO:0000313" key="2">
    <source>
        <dbReference type="EMBL" id="GIG74194.1"/>
    </source>
</evidence>
<feature type="region of interest" description="Disordered" evidence="1">
    <location>
        <begin position="1"/>
        <end position="52"/>
    </location>
</feature>
<keyword evidence="3" id="KW-1185">Reference proteome</keyword>
<organism evidence="2 3">
    <name type="scientific">Planosporangium flavigriseum</name>
    <dbReference type="NCBI Taxonomy" id="373681"/>
    <lineage>
        <taxon>Bacteria</taxon>
        <taxon>Bacillati</taxon>
        <taxon>Actinomycetota</taxon>
        <taxon>Actinomycetes</taxon>
        <taxon>Micromonosporales</taxon>
        <taxon>Micromonosporaceae</taxon>
        <taxon>Planosporangium</taxon>
    </lineage>
</organism>
<accession>A0A8J3PMD4</accession>
<reference evidence="2" key="1">
    <citation type="submission" date="2021-01" db="EMBL/GenBank/DDBJ databases">
        <title>Whole genome shotgun sequence of Planosporangium flavigriseum NBRC 105377.</title>
        <authorList>
            <person name="Komaki H."/>
            <person name="Tamura T."/>
        </authorList>
    </citation>
    <scope>NUCLEOTIDE SEQUENCE</scope>
    <source>
        <strain evidence="2">NBRC 105377</strain>
    </source>
</reference>
<evidence type="ECO:0000256" key="1">
    <source>
        <dbReference type="SAM" id="MobiDB-lite"/>
    </source>
</evidence>